<organism evidence="2 3">
    <name type="scientific">Pendulispora albinea</name>
    <dbReference type="NCBI Taxonomy" id="2741071"/>
    <lineage>
        <taxon>Bacteria</taxon>
        <taxon>Pseudomonadati</taxon>
        <taxon>Myxococcota</taxon>
        <taxon>Myxococcia</taxon>
        <taxon>Myxococcales</taxon>
        <taxon>Sorangiineae</taxon>
        <taxon>Pendulisporaceae</taxon>
        <taxon>Pendulispora</taxon>
    </lineage>
</organism>
<feature type="chain" id="PRO_5046645939" evidence="1">
    <location>
        <begin position="35"/>
        <end position="492"/>
    </location>
</feature>
<keyword evidence="3" id="KW-1185">Reference proteome</keyword>
<name>A0ABZ2M2S5_9BACT</name>
<protein>
    <submittedName>
        <fullName evidence="2">Uncharacterized protein</fullName>
    </submittedName>
</protein>
<proteinExistence type="predicted"/>
<evidence type="ECO:0000313" key="3">
    <source>
        <dbReference type="Proteomes" id="UP001370348"/>
    </source>
</evidence>
<gene>
    <name evidence="2" type="ORF">LZC94_48475</name>
</gene>
<reference evidence="2 3" key="1">
    <citation type="submission" date="2021-12" db="EMBL/GenBank/DDBJ databases">
        <title>Discovery of the Pendulisporaceae a myxobacterial family with distinct sporulation behavior and unique specialized metabolism.</title>
        <authorList>
            <person name="Garcia R."/>
            <person name="Popoff A."/>
            <person name="Bader C.D."/>
            <person name="Loehr J."/>
            <person name="Walesch S."/>
            <person name="Walt C."/>
            <person name="Boldt J."/>
            <person name="Bunk B."/>
            <person name="Haeckl F.J.F.P.J."/>
            <person name="Gunesch A.P."/>
            <person name="Birkelbach J."/>
            <person name="Nuebel U."/>
            <person name="Pietschmann T."/>
            <person name="Bach T."/>
            <person name="Mueller R."/>
        </authorList>
    </citation>
    <scope>NUCLEOTIDE SEQUENCE [LARGE SCALE GENOMIC DNA]</scope>
    <source>
        <strain evidence="2 3">MSr11954</strain>
    </source>
</reference>
<evidence type="ECO:0000313" key="2">
    <source>
        <dbReference type="EMBL" id="WXB15641.1"/>
    </source>
</evidence>
<dbReference type="Proteomes" id="UP001370348">
    <property type="component" value="Chromosome"/>
</dbReference>
<evidence type="ECO:0000256" key="1">
    <source>
        <dbReference type="SAM" id="SignalP"/>
    </source>
</evidence>
<sequence>MGIGWTQRRSGGAAGCIARAVALGALFFAGPAAGQDAVPPITKSDYGLDLFQGPVTTASRVVGLAGAYTALAEWCEGEYSNAASPAVRAPYSVGKREFDLCLGFTNPGAFSGNDFENRGPGFRSLPTRFTNAATVNLGLQLQYGPFGGTVNYDALHVGLEEKGKPTDISAVIERVTGSLASSFANGQLLFGVGFRTVAFNLNQVVNGDETTLVSRTGASSQFGAIWMPKGLPFRLGGTLRSEIVVREIKGITENDDGSQVAAGRILPSHLTVPWEIEVGGALELERRPFNPPRVDIAALEDEVRARYDLKRLERATRYADEIAKAPEVTRDVLRRQLELRELRIQAEEDRAMGREFERLLAAEKAQAALWDRRQMLLLASVLVTGPAHGSVGIADFVAQRRASSGENTVVSVRLGFETEVVRRWVTLRGGTYLEPTRFVDGAPREHFTLGTDIRLFRFNPLGLFGDDPWRIRLAGDLAPRYFNWAFALGKYH</sequence>
<accession>A0ABZ2M2S5</accession>
<dbReference type="EMBL" id="CP089984">
    <property type="protein sequence ID" value="WXB15641.1"/>
    <property type="molecule type" value="Genomic_DNA"/>
</dbReference>
<feature type="signal peptide" evidence="1">
    <location>
        <begin position="1"/>
        <end position="34"/>
    </location>
</feature>
<dbReference type="RefSeq" id="WP_394825275.1">
    <property type="nucleotide sequence ID" value="NZ_CP089984.1"/>
</dbReference>
<keyword evidence="1" id="KW-0732">Signal</keyword>